<name>A0AA38II86_9CUCU</name>
<feature type="transmembrane region" description="Helical" evidence="1">
    <location>
        <begin position="83"/>
        <end position="102"/>
    </location>
</feature>
<keyword evidence="4" id="KW-1185">Reference proteome</keyword>
<proteinExistence type="predicted"/>
<reference evidence="2" key="1">
    <citation type="journal article" date="2023" name="G3 (Bethesda)">
        <title>Whole genome assemblies of Zophobas morio and Tenebrio molitor.</title>
        <authorList>
            <person name="Kaur S."/>
            <person name="Stinson S.A."/>
            <person name="diCenzo G.C."/>
        </authorList>
    </citation>
    <scope>NUCLEOTIDE SEQUENCE</scope>
    <source>
        <strain evidence="2">QUZm001</strain>
    </source>
</reference>
<evidence type="ECO:0000313" key="4">
    <source>
        <dbReference type="Proteomes" id="UP001168821"/>
    </source>
</evidence>
<protein>
    <submittedName>
        <fullName evidence="2">Uncharacterized protein</fullName>
    </submittedName>
</protein>
<keyword evidence="1" id="KW-0812">Transmembrane</keyword>
<dbReference type="EMBL" id="JALNTZ010000004">
    <property type="protein sequence ID" value="KAJ3655429.1"/>
    <property type="molecule type" value="Genomic_DNA"/>
</dbReference>
<feature type="transmembrane region" description="Helical" evidence="1">
    <location>
        <begin position="50"/>
        <end position="71"/>
    </location>
</feature>
<sequence>MYVFITVTYILTNNILLVASVVPYYGISMYKIYVIAQIMTKVVWELEAKVYYLLKAFSNCSIIVGLETTIIISEKSVLSMHPLSIHIFIGIMRWLGIINYGGDVVPLT</sequence>
<comment type="caution">
    <text evidence="2">The sequence shown here is derived from an EMBL/GenBank/DDBJ whole genome shotgun (WGS) entry which is preliminary data.</text>
</comment>
<accession>A0AA38II86</accession>
<evidence type="ECO:0000256" key="1">
    <source>
        <dbReference type="SAM" id="Phobius"/>
    </source>
</evidence>
<evidence type="ECO:0000313" key="2">
    <source>
        <dbReference type="EMBL" id="KAJ3655429.1"/>
    </source>
</evidence>
<keyword evidence="1" id="KW-1133">Transmembrane helix</keyword>
<keyword evidence="1" id="KW-0472">Membrane</keyword>
<dbReference type="AlphaFoldDB" id="A0AA38II86"/>
<feature type="transmembrane region" description="Helical" evidence="1">
    <location>
        <begin position="7"/>
        <end position="30"/>
    </location>
</feature>
<dbReference type="Proteomes" id="UP001168821">
    <property type="component" value="Unassembled WGS sequence"/>
</dbReference>
<gene>
    <name evidence="2" type="ORF">Zmor_014561</name>
    <name evidence="3" type="ORF">Zmor_016268</name>
</gene>
<evidence type="ECO:0000313" key="3">
    <source>
        <dbReference type="EMBL" id="KAJ3657256.1"/>
    </source>
</evidence>
<organism evidence="2 4">
    <name type="scientific">Zophobas morio</name>
    <dbReference type="NCBI Taxonomy" id="2755281"/>
    <lineage>
        <taxon>Eukaryota</taxon>
        <taxon>Metazoa</taxon>
        <taxon>Ecdysozoa</taxon>
        <taxon>Arthropoda</taxon>
        <taxon>Hexapoda</taxon>
        <taxon>Insecta</taxon>
        <taxon>Pterygota</taxon>
        <taxon>Neoptera</taxon>
        <taxon>Endopterygota</taxon>
        <taxon>Coleoptera</taxon>
        <taxon>Polyphaga</taxon>
        <taxon>Cucujiformia</taxon>
        <taxon>Tenebrionidae</taxon>
        <taxon>Zophobas</taxon>
    </lineage>
</organism>
<dbReference type="EMBL" id="JALNTZ010000004">
    <property type="protein sequence ID" value="KAJ3657256.1"/>
    <property type="molecule type" value="Genomic_DNA"/>
</dbReference>